<reference evidence="3 4" key="1">
    <citation type="submission" date="2019-11" db="EMBL/GenBank/DDBJ databases">
        <title>Comparison of genomes from free-living endosymbiotic cyanobacteria isolated from Azolla.</title>
        <authorList>
            <person name="Thiel T."/>
            <person name="Pratte B."/>
        </authorList>
    </citation>
    <scope>NUCLEOTIDE SEQUENCE [LARGE SCALE GENOMIC DNA]</scope>
    <source>
        <strain evidence="3 4">N2B</strain>
    </source>
</reference>
<evidence type="ECO:0000259" key="2">
    <source>
        <dbReference type="PROSITE" id="PS50104"/>
    </source>
</evidence>
<keyword evidence="1" id="KW-1133">Transmembrane helix</keyword>
<feature type="transmembrane region" description="Helical" evidence="1">
    <location>
        <begin position="208"/>
        <end position="226"/>
    </location>
</feature>
<dbReference type="GeneID" id="58726615"/>
<accession>A0ABR6SF88</accession>
<keyword evidence="3" id="KW-0675">Receptor</keyword>
<organism evidence="3 4">
    <name type="scientific">Trichormus variabilis N2B</name>
    <dbReference type="NCBI Taxonomy" id="2681315"/>
    <lineage>
        <taxon>Bacteria</taxon>
        <taxon>Bacillati</taxon>
        <taxon>Cyanobacteriota</taxon>
        <taxon>Cyanophyceae</taxon>
        <taxon>Nostocales</taxon>
        <taxon>Nostocaceae</taxon>
        <taxon>Trichormus</taxon>
    </lineage>
</organism>
<evidence type="ECO:0000313" key="4">
    <source>
        <dbReference type="Proteomes" id="UP000570851"/>
    </source>
</evidence>
<sequence>MRTTKIVKIFYCCSDSAKDEEMLQKLENHLSASKWEGLSTSWHRKMISPGKEWEKEIDTNLKTADIILVLISSEFTASDYHWNVLAKQAMKQHKAKTSRVITILLRPVDDYWKIAFPNVKVLPKGGKPITEWRPYDKAFADIATGIREVVEELTDSTFHIKKILYWIRAIAILVIKAAGKTLIYVARATDSYFFRTSRYRRRNRVSKIPIRILLIILVGGMFMLFISQQSDISKILSSDVLGSFLSRPNSTLDSNNKGWIWLGIIKNSSGSFSAREPLIIKQEKIREYPTIEPPIVPSPGDIVTIKYIVYLRKEKFSGSELIDELIPEEKVVILKVEPLSKSSWNSPYIELMAQVRKCNYTCNH</sequence>
<dbReference type="Pfam" id="PF13676">
    <property type="entry name" value="TIR_2"/>
    <property type="match status" value="1"/>
</dbReference>
<name>A0ABR6SF88_ANAVA</name>
<dbReference type="InterPro" id="IPR035897">
    <property type="entry name" value="Toll_tir_struct_dom_sf"/>
</dbReference>
<comment type="caution">
    <text evidence="3">The sequence shown here is derived from an EMBL/GenBank/DDBJ whole genome shotgun (WGS) entry which is preliminary data.</text>
</comment>
<gene>
    <name evidence="3" type="ORF">GNE12_24545</name>
</gene>
<protein>
    <submittedName>
        <fullName evidence="3">Toll/interleukin-1 receptor domain-containing protein</fullName>
    </submittedName>
</protein>
<dbReference type="EMBL" id="JACKZP010000157">
    <property type="protein sequence ID" value="MBC1305085.1"/>
    <property type="molecule type" value="Genomic_DNA"/>
</dbReference>
<proteinExistence type="predicted"/>
<keyword evidence="1" id="KW-0812">Transmembrane</keyword>
<feature type="transmembrane region" description="Helical" evidence="1">
    <location>
        <begin position="163"/>
        <end position="187"/>
    </location>
</feature>
<dbReference type="InterPro" id="IPR000157">
    <property type="entry name" value="TIR_dom"/>
</dbReference>
<feature type="domain" description="TIR" evidence="2">
    <location>
        <begin position="3"/>
        <end position="150"/>
    </location>
</feature>
<dbReference type="Gene3D" id="3.40.50.10140">
    <property type="entry name" value="Toll/interleukin-1 receptor homology (TIR) domain"/>
    <property type="match status" value="1"/>
</dbReference>
<evidence type="ECO:0000256" key="1">
    <source>
        <dbReference type="SAM" id="Phobius"/>
    </source>
</evidence>
<dbReference type="RefSeq" id="WP_011320510.1">
    <property type="nucleotide sequence ID" value="NZ_JACKZP010000157.1"/>
</dbReference>
<keyword evidence="4" id="KW-1185">Reference proteome</keyword>
<dbReference type="Proteomes" id="UP000570851">
    <property type="component" value="Unassembled WGS sequence"/>
</dbReference>
<dbReference type="SUPFAM" id="SSF52200">
    <property type="entry name" value="Toll/Interleukin receptor TIR domain"/>
    <property type="match status" value="1"/>
</dbReference>
<dbReference type="PROSITE" id="PS50104">
    <property type="entry name" value="TIR"/>
    <property type="match status" value="1"/>
</dbReference>
<keyword evidence="1" id="KW-0472">Membrane</keyword>
<evidence type="ECO:0000313" key="3">
    <source>
        <dbReference type="EMBL" id="MBC1305085.1"/>
    </source>
</evidence>